<feature type="transmembrane region" description="Helical" evidence="1">
    <location>
        <begin position="58"/>
        <end position="78"/>
    </location>
</feature>
<keyword evidence="1" id="KW-0472">Membrane</keyword>
<name>A0A176QGB1_9MICO</name>
<protein>
    <submittedName>
        <fullName evidence="2">Uncharacterized protein</fullName>
    </submittedName>
</protein>
<feature type="transmembrane region" description="Helical" evidence="1">
    <location>
        <begin position="29"/>
        <end position="46"/>
    </location>
</feature>
<organism evidence="2 3">
    <name type="scientific">Janibacter melonis</name>
    <dbReference type="NCBI Taxonomy" id="262209"/>
    <lineage>
        <taxon>Bacteria</taxon>
        <taxon>Bacillati</taxon>
        <taxon>Actinomycetota</taxon>
        <taxon>Actinomycetes</taxon>
        <taxon>Micrococcales</taxon>
        <taxon>Intrasporangiaceae</taxon>
        <taxon>Janibacter</taxon>
    </lineage>
</organism>
<dbReference type="EMBL" id="LQZG01000001">
    <property type="protein sequence ID" value="OAB88712.1"/>
    <property type="molecule type" value="Genomic_DNA"/>
</dbReference>
<comment type="caution">
    <text evidence="2">The sequence shown here is derived from an EMBL/GenBank/DDBJ whole genome shotgun (WGS) entry which is preliminary data.</text>
</comment>
<keyword evidence="3" id="KW-1185">Reference proteome</keyword>
<reference evidence="2 3" key="1">
    <citation type="submission" date="2016-01" db="EMBL/GenBank/DDBJ databases">
        <title>Janibacter melonis strain CD11_4 genome sequencing and assembly.</title>
        <authorList>
            <person name="Nair G.R."/>
            <person name="Kaur G."/>
            <person name="Chander A.M."/>
            <person name="Mayilraj S."/>
        </authorList>
    </citation>
    <scope>NUCLEOTIDE SEQUENCE [LARGE SCALE GENOMIC DNA]</scope>
    <source>
        <strain evidence="2 3">CD11-4</strain>
    </source>
</reference>
<feature type="transmembrane region" description="Helical" evidence="1">
    <location>
        <begin position="150"/>
        <end position="175"/>
    </location>
</feature>
<feature type="transmembrane region" description="Helical" evidence="1">
    <location>
        <begin position="222"/>
        <end position="242"/>
    </location>
</feature>
<dbReference type="Proteomes" id="UP000076976">
    <property type="component" value="Unassembled WGS sequence"/>
</dbReference>
<keyword evidence="1" id="KW-1133">Transmembrane helix</keyword>
<evidence type="ECO:0000313" key="3">
    <source>
        <dbReference type="Proteomes" id="UP000076976"/>
    </source>
</evidence>
<evidence type="ECO:0000313" key="2">
    <source>
        <dbReference type="EMBL" id="OAB88712.1"/>
    </source>
</evidence>
<proteinExistence type="predicted"/>
<feature type="transmembrane region" description="Helical" evidence="1">
    <location>
        <begin position="90"/>
        <end position="112"/>
    </location>
</feature>
<gene>
    <name evidence="2" type="ORF">AWH69_02680</name>
</gene>
<dbReference type="STRING" id="262209.AWH69_02680"/>
<dbReference type="AlphaFoldDB" id="A0A176QGB1"/>
<sequence length="247" mass="25746">MLGPVESGAGGVQGRQSPGRLLLDEISPYTWGLIGMLALASIYGSYDSLSDAYGDRRLGHIPLVAPSVVAIWVSFELLWRRTALTLPHRLFITCILTPLPSVIISTIAWAAFGASGYGQDLITSTSEGIYDHYYWPRDARGLAAAPLMFFGGWGVAGFMGLMSLLIVVLPVKAFLATRELTAGTQLDPSAASGAAVVRMAFGAMSVGTLAAISSAADGPGLLTLGLLAVTVALLAGAAAIAVRLPRR</sequence>
<evidence type="ECO:0000256" key="1">
    <source>
        <dbReference type="SAM" id="Phobius"/>
    </source>
</evidence>
<feature type="transmembrane region" description="Helical" evidence="1">
    <location>
        <begin position="196"/>
        <end position="216"/>
    </location>
</feature>
<accession>A0A176QGB1</accession>
<keyword evidence="1" id="KW-0812">Transmembrane</keyword>